<evidence type="ECO:0000256" key="14">
    <source>
        <dbReference type="ARBA" id="ARBA00023075"/>
    </source>
</evidence>
<keyword evidence="6" id="KW-0813">Transport</keyword>
<geneLocation type="mitochondrion" evidence="21"/>
<gene>
    <name evidence="21" type="primary">ND2</name>
</gene>
<evidence type="ECO:0000256" key="16">
    <source>
        <dbReference type="ARBA" id="ARBA00023136"/>
    </source>
</evidence>
<evidence type="ECO:0000256" key="2">
    <source>
        <dbReference type="ARBA" id="ARBA00004448"/>
    </source>
</evidence>
<feature type="transmembrane region" description="Helical" evidence="18">
    <location>
        <begin position="134"/>
        <end position="153"/>
    </location>
</feature>
<comment type="similarity">
    <text evidence="3 18">Belongs to the complex I subunit 2 family.</text>
</comment>
<name>A0A7R7GYU4_VARHI</name>
<comment type="subcellular location">
    <subcellularLocation>
        <location evidence="2 18">Mitochondrion inner membrane</location>
        <topology evidence="2 18">Multi-pass membrane protein</topology>
    </subcellularLocation>
</comment>
<dbReference type="InterPro" id="IPR003917">
    <property type="entry name" value="NADH_UbQ_OxRdtase_chain2"/>
</dbReference>
<evidence type="ECO:0000256" key="1">
    <source>
        <dbReference type="ARBA" id="ARBA00003257"/>
    </source>
</evidence>
<feature type="chain" id="PRO_5031476931" description="NADH-ubiquinone oxidoreductase chain 2" evidence="19">
    <location>
        <begin position="20"/>
        <end position="316"/>
    </location>
</feature>
<evidence type="ECO:0000256" key="19">
    <source>
        <dbReference type="SAM" id="SignalP"/>
    </source>
</evidence>
<dbReference type="PANTHER" id="PTHR46552:SF1">
    <property type="entry name" value="NADH-UBIQUINONE OXIDOREDUCTASE CHAIN 2"/>
    <property type="match status" value="1"/>
</dbReference>
<organism evidence="21">
    <name type="scientific">Vargula hilgendorfii</name>
    <name type="common">Sea firefly</name>
    <name type="synonym">Cypridina hilgendorfii</name>
    <dbReference type="NCBI Taxonomy" id="6674"/>
    <lineage>
        <taxon>Eukaryota</taxon>
        <taxon>Metazoa</taxon>
        <taxon>Ecdysozoa</taxon>
        <taxon>Arthropoda</taxon>
        <taxon>Crustacea</taxon>
        <taxon>Oligostraca</taxon>
        <taxon>Ostracoda</taxon>
        <taxon>Myodocopa</taxon>
        <taxon>Myodocopida</taxon>
        <taxon>Cypridinoidea</taxon>
        <taxon>Cypridinidae</taxon>
        <taxon>Vargula</taxon>
    </lineage>
</organism>
<dbReference type="GO" id="GO:0006120">
    <property type="term" value="P:mitochondrial electron transport, NADH to ubiquinone"/>
    <property type="evidence" value="ECO:0007669"/>
    <property type="project" value="InterPro"/>
</dbReference>
<keyword evidence="8 18" id="KW-0812">Transmembrane</keyword>
<feature type="transmembrane region" description="Helical" evidence="18">
    <location>
        <begin position="173"/>
        <end position="199"/>
    </location>
</feature>
<dbReference type="EC" id="7.1.1.2" evidence="4 18"/>
<keyword evidence="10 18" id="KW-1278">Translocase</keyword>
<evidence type="ECO:0000256" key="12">
    <source>
        <dbReference type="ARBA" id="ARBA00022989"/>
    </source>
</evidence>
<dbReference type="AlphaFoldDB" id="A0A7R7GYU4"/>
<keyword evidence="7 18" id="KW-0679">Respiratory chain</keyword>
<evidence type="ECO:0000256" key="10">
    <source>
        <dbReference type="ARBA" id="ARBA00022967"/>
    </source>
</evidence>
<dbReference type="PRINTS" id="PR01436">
    <property type="entry name" value="NADHDHGNASE2"/>
</dbReference>
<dbReference type="GO" id="GO:0008137">
    <property type="term" value="F:NADH dehydrogenase (ubiquinone) activity"/>
    <property type="evidence" value="ECO:0007669"/>
    <property type="project" value="UniProtKB-EC"/>
</dbReference>
<dbReference type="InterPro" id="IPR001750">
    <property type="entry name" value="ND/Mrp_TM"/>
</dbReference>
<dbReference type="EMBL" id="AP007271">
    <property type="protein sequence ID" value="BCO38846.1"/>
    <property type="molecule type" value="Genomic_DNA"/>
</dbReference>
<evidence type="ECO:0000256" key="3">
    <source>
        <dbReference type="ARBA" id="ARBA00007012"/>
    </source>
</evidence>
<keyword evidence="15 18" id="KW-0496">Mitochondrion</keyword>
<accession>A0A7R7GYU4</accession>
<sequence>MKASKALFTLTLMTGTVITVSSPSWFSAWMGLEMNLLSFIPLLMQTSPQSTESAIKYFFMQAIGSMIIMFLIMTPMLISSNTLLLCALAIKLGAAPFHFWLPHTIKGTSWLNSATLLSWQKIAPLSLMTFTKNSPAVLVLITASAIVGAWGGINELRIKPLLAYSSINHMAWLCTLSMTSITTTAFYLAIYTALIFTMFSTLHKTNHMSQIWSNSRTSLPTMLSLTILSLGGLPPLTGFLPKWMALNQIMIFSKPMAMILVLSSTFLLYYYLRLTWASLTQSKTTHLHAPATTSKTWLPIIVSTASLPLITAWILF</sequence>
<keyword evidence="13 18" id="KW-0520">NAD</keyword>
<evidence type="ECO:0000256" key="7">
    <source>
        <dbReference type="ARBA" id="ARBA00022660"/>
    </source>
</evidence>
<keyword evidence="12 18" id="KW-1133">Transmembrane helix</keyword>
<feature type="transmembrane region" description="Helical" evidence="18">
    <location>
        <begin position="219"/>
        <end position="240"/>
    </location>
</feature>
<evidence type="ECO:0000256" key="11">
    <source>
        <dbReference type="ARBA" id="ARBA00022982"/>
    </source>
</evidence>
<feature type="domain" description="NADH:quinone oxidoreductase/Mrp antiporter transmembrane" evidence="20">
    <location>
        <begin position="78"/>
        <end position="266"/>
    </location>
</feature>
<reference evidence="21" key="1">
    <citation type="submission" date="2004-10" db="EMBL/GenBank/DDBJ databases">
        <title>Luminous marine ostracod as a new face driven irreversibly by the Japan Current.</title>
        <authorList>
            <person name="Ogoh K."/>
            <person name="Ohmiya Y."/>
        </authorList>
    </citation>
    <scope>NUCLEOTIDE SEQUENCE</scope>
    <source>
        <strain evidence="21">VH-MYJ1</strain>
        <tissue evidence="21">Musculus</tissue>
    </source>
</reference>
<dbReference type="GO" id="GO:0005743">
    <property type="term" value="C:mitochondrial inner membrane"/>
    <property type="evidence" value="ECO:0007669"/>
    <property type="project" value="UniProtKB-SubCell"/>
</dbReference>
<proteinExistence type="inferred from homology"/>
<keyword evidence="11 18" id="KW-0249">Electron transport</keyword>
<dbReference type="PANTHER" id="PTHR46552">
    <property type="entry name" value="NADH-UBIQUINONE OXIDOREDUCTASE CHAIN 2"/>
    <property type="match status" value="1"/>
</dbReference>
<keyword evidence="16 18" id="KW-0472">Membrane</keyword>
<evidence type="ECO:0000256" key="13">
    <source>
        <dbReference type="ARBA" id="ARBA00023027"/>
    </source>
</evidence>
<dbReference type="InterPro" id="IPR050175">
    <property type="entry name" value="Complex_I_Subunit_2"/>
</dbReference>
<comment type="function">
    <text evidence="1">Core subunit of the mitochondrial membrane respiratory chain NADH dehydrogenase (Complex I) that is believed to belong to the minimal assembly required for catalysis. Complex I functions in the transfer of electrons from NADH to the respiratory chain. The immediate electron acceptor for the enzyme is believed to be ubiquinone.</text>
</comment>
<evidence type="ECO:0000256" key="9">
    <source>
        <dbReference type="ARBA" id="ARBA00022792"/>
    </source>
</evidence>
<evidence type="ECO:0000259" key="20">
    <source>
        <dbReference type="Pfam" id="PF00361"/>
    </source>
</evidence>
<keyword evidence="14 18" id="KW-0830">Ubiquinone</keyword>
<evidence type="ECO:0000256" key="4">
    <source>
        <dbReference type="ARBA" id="ARBA00012944"/>
    </source>
</evidence>
<feature type="transmembrane region" description="Helical" evidence="18">
    <location>
        <begin position="297"/>
        <end position="315"/>
    </location>
</feature>
<evidence type="ECO:0000256" key="17">
    <source>
        <dbReference type="ARBA" id="ARBA00049551"/>
    </source>
</evidence>
<evidence type="ECO:0000256" key="8">
    <source>
        <dbReference type="ARBA" id="ARBA00022692"/>
    </source>
</evidence>
<evidence type="ECO:0000256" key="5">
    <source>
        <dbReference type="ARBA" id="ARBA00021008"/>
    </source>
</evidence>
<feature type="signal peptide" evidence="19">
    <location>
        <begin position="1"/>
        <end position="19"/>
    </location>
</feature>
<keyword evidence="19" id="KW-0732">Signal</keyword>
<evidence type="ECO:0000256" key="15">
    <source>
        <dbReference type="ARBA" id="ARBA00023128"/>
    </source>
</evidence>
<dbReference type="Pfam" id="PF00361">
    <property type="entry name" value="Proton_antipo_M"/>
    <property type="match status" value="1"/>
</dbReference>
<evidence type="ECO:0000313" key="21">
    <source>
        <dbReference type="EMBL" id="BCO38846.1"/>
    </source>
</evidence>
<evidence type="ECO:0000256" key="6">
    <source>
        <dbReference type="ARBA" id="ARBA00022448"/>
    </source>
</evidence>
<keyword evidence="9 18" id="KW-0999">Mitochondrion inner membrane</keyword>
<evidence type="ECO:0000256" key="18">
    <source>
        <dbReference type="RuleBase" id="RU003403"/>
    </source>
</evidence>
<protein>
    <recommendedName>
        <fullName evidence="5 18">NADH-ubiquinone oxidoreductase chain 2</fullName>
        <ecNumber evidence="4 18">7.1.1.2</ecNumber>
    </recommendedName>
</protein>
<comment type="function">
    <text evidence="18">Core subunit of the mitochondrial membrane respiratory chain NADH dehydrogenase (Complex I) which catalyzes electron transfer from NADH through the respiratory chain, using ubiquinone as an electron acceptor. Essential for the catalytic activity and assembly of complex I.</text>
</comment>
<comment type="catalytic activity">
    <reaction evidence="17 18">
        <text>a ubiquinone + NADH + 5 H(+)(in) = a ubiquinol + NAD(+) + 4 H(+)(out)</text>
        <dbReference type="Rhea" id="RHEA:29091"/>
        <dbReference type="Rhea" id="RHEA-COMP:9565"/>
        <dbReference type="Rhea" id="RHEA-COMP:9566"/>
        <dbReference type="ChEBI" id="CHEBI:15378"/>
        <dbReference type="ChEBI" id="CHEBI:16389"/>
        <dbReference type="ChEBI" id="CHEBI:17976"/>
        <dbReference type="ChEBI" id="CHEBI:57540"/>
        <dbReference type="ChEBI" id="CHEBI:57945"/>
        <dbReference type="EC" id="7.1.1.2"/>
    </reaction>
</comment>
<feature type="transmembrane region" description="Helical" evidence="18">
    <location>
        <begin position="252"/>
        <end position="272"/>
    </location>
</feature>